<sequence length="640" mass="72857">MQARHENALKRMEQEYDHRMEEQVEGLRDKMRLLQVDRKSNIDLLESTKQTNKDYIRQLKNENRDLRKQLGDLKRTTNSSGLGGLPGANSTLMNTGAAIVEAGEDVTQATVQLNKLRKQHDDLRHKVQSQSTLLEELKDEVKDLELESKKPSMEDTPETRKIRMLENRLDKAMIKFNEAQSIRKTYEQIVKRLKEERIGFDNQLAALERALAAKQHDYDELVLLSSDATHAREMILQELEKARGQYEEDKRLREKELREKQQYVKIRLEMSNRLDKRDRQKSDIITKEAGDLNGEEEKHLKQSLAMTVMQQGMVAEERKEHRSKIDIFESAFRKIKEATGVSDVNEVIQKIVSQESTTDNLINLSKENQVRLEHLQSEHAALKARVEELKYSGSGGGHRRKMVDDHEQNLALASAKLERAKLKYERLAKVLISVKAGVEHLVDKLESVRDDDQVVIVTDETIVDALQESEMTLTRLMNQVKVAANNSTSIAVGSGAAAVQKRRENAPGLIRTNSMRSAAAANAAASHNMPDVSDNEMLMARPYNQRIALPGDLTAEEMEHDELLSNGLLFDDNEEALSRDRVKRASNQVLLAQDKKKKRITKKKLKDPLNDSDEDEGGTGNDSLRYNSMSQRSASPTKKK</sequence>
<evidence type="ECO:0000256" key="3">
    <source>
        <dbReference type="SAM" id="MobiDB-lite"/>
    </source>
</evidence>
<dbReference type="EMBL" id="SPLM01000108">
    <property type="protein sequence ID" value="TMW60901.1"/>
    <property type="molecule type" value="Genomic_DNA"/>
</dbReference>
<dbReference type="GO" id="GO:0035253">
    <property type="term" value="C:ciliary rootlet"/>
    <property type="evidence" value="ECO:0007669"/>
    <property type="project" value="TreeGrafter"/>
</dbReference>
<evidence type="ECO:0000256" key="2">
    <source>
        <dbReference type="SAM" id="Coils"/>
    </source>
</evidence>
<dbReference type="InterPro" id="IPR033192">
    <property type="entry name" value="ODAD3"/>
</dbReference>
<reference evidence="5" key="1">
    <citation type="submission" date="2019-03" db="EMBL/GenBank/DDBJ databases">
        <title>Long read genome sequence of the mycoparasitic Pythium oligandrum ATCC 38472 isolated from sugarbeet rhizosphere.</title>
        <authorList>
            <person name="Gaulin E."/>
        </authorList>
    </citation>
    <scope>NUCLEOTIDE SEQUENCE</scope>
    <source>
        <strain evidence="5">ATCC 38472_TT</strain>
    </source>
</reference>
<feature type="coiled-coil region" evidence="2">
    <location>
        <begin position="372"/>
        <end position="430"/>
    </location>
</feature>
<dbReference type="GO" id="GO:0036158">
    <property type="term" value="P:outer dynein arm assembly"/>
    <property type="evidence" value="ECO:0007669"/>
    <property type="project" value="InterPro"/>
</dbReference>
<keyword evidence="6" id="KW-1185">Reference proteome</keyword>
<dbReference type="GO" id="GO:0097542">
    <property type="term" value="C:ciliary tip"/>
    <property type="evidence" value="ECO:0007669"/>
    <property type="project" value="TreeGrafter"/>
</dbReference>
<name>A0A8K1FFT5_PYTOL</name>
<protein>
    <recommendedName>
        <fullName evidence="4">ODAD1 central coiled coil region domain-containing protein</fullName>
    </recommendedName>
</protein>
<dbReference type="Proteomes" id="UP000794436">
    <property type="component" value="Unassembled WGS sequence"/>
</dbReference>
<feature type="region of interest" description="Disordered" evidence="3">
    <location>
        <begin position="1"/>
        <end position="22"/>
    </location>
</feature>
<organism evidence="5 6">
    <name type="scientific">Pythium oligandrum</name>
    <name type="common">Mycoparasitic fungus</name>
    <dbReference type="NCBI Taxonomy" id="41045"/>
    <lineage>
        <taxon>Eukaryota</taxon>
        <taxon>Sar</taxon>
        <taxon>Stramenopiles</taxon>
        <taxon>Oomycota</taxon>
        <taxon>Peronosporomycetes</taxon>
        <taxon>Pythiales</taxon>
        <taxon>Pythiaceae</taxon>
        <taxon>Pythium</taxon>
    </lineage>
</organism>
<evidence type="ECO:0000313" key="5">
    <source>
        <dbReference type="EMBL" id="TMW60901.1"/>
    </source>
</evidence>
<feature type="compositionally biased region" description="Basic residues" evidence="3">
    <location>
        <begin position="595"/>
        <end position="605"/>
    </location>
</feature>
<dbReference type="GO" id="GO:0003341">
    <property type="term" value="P:cilium movement"/>
    <property type="evidence" value="ECO:0007669"/>
    <property type="project" value="InterPro"/>
</dbReference>
<evidence type="ECO:0000256" key="1">
    <source>
        <dbReference type="ARBA" id="ARBA00023054"/>
    </source>
</evidence>
<dbReference type="Gene3D" id="1.20.5.1700">
    <property type="match status" value="1"/>
</dbReference>
<keyword evidence="1 2" id="KW-0175">Coiled coil</keyword>
<accession>A0A8K1FFT5</accession>
<dbReference type="AlphaFoldDB" id="A0A8K1FFT5"/>
<dbReference type="PANTHER" id="PTHR46518">
    <property type="entry name" value="COILED-COIL DOMAIN-CONTAINING PROTEIN 151"/>
    <property type="match status" value="1"/>
</dbReference>
<dbReference type="InterPro" id="IPR049258">
    <property type="entry name" value="ODAD1_CC"/>
</dbReference>
<gene>
    <name evidence="5" type="ORF">Poli38472_000943</name>
</gene>
<dbReference type="Pfam" id="PF21773">
    <property type="entry name" value="ODAD1_CC"/>
    <property type="match status" value="1"/>
</dbReference>
<feature type="region of interest" description="Disordered" evidence="3">
    <location>
        <begin position="595"/>
        <end position="640"/>
    </location>
</feature>
<dbReference type="PANTHER" id="PTHR46518:SF1">
    <property type="entry name" value="OUTER DYNEIN ARM-DOCKING COMPLEX SUBUNIT 3"/>
    <property type="match status" value="1"/>
</dbReference>
<feature type="compositionally biased region" description="Polar residues" evidence="3">
    <location>
        <begin position="621"/>
        <end position="640"/>
    </location>
</feature>
<evidence type="ECO:0000259" key="4">
    <source>
        <dbReference type="Pfam" id="PF21773"/>
    </source>
</evidence>
<feature type="domain" description="ODAD1 central coiled coil region" evidence="4">
    <location>
        <begin position="160"/>
        <end position="446"/>
    </location>
</feature>
<dbReference type="GO" id="GO:0036064">
    <property type="term" value="C:ciliary basal body"/>
    <property type="evidence" value="ECO:0007669"/>
    <property type="project" value="TreeGrafter"/>
</dbReference>
<dbReference type="OrthoDB" id="10255247at2759"/>
<comment type="caution">
    <text evidence="5">The sequence shown here is derived from an EMBL/GenBank/DDBJ whole genome shotgun (WGS) entry which is preliminary data.</text>
</comment>
<proteinExistence type="predicted"/>
<evidence type="ECO:0000313" key="6">
    <source>
        <dbReference type="Proteomes" id="UP000794436"/>
    </source>
</evidence>